<keyword evidence="4" id="KW-1185">Reference proteome</keyword>
<name>A0ABV7YJL2_9ACTN</name>
<dbReference type="Proteomes" id="UP001595699">
    <property type="component" value="Unassembled WGS sequence"/>
</dbReference>
<feature type="compositionally biased region" description="Acidic residues" evidence="1">
    <location>
        <begin position="50"/>
        <end position="107"/>
    </location>
</feature>
<comment type="caution">
    <text evidence="3">The sequence shown here is derived from an EMBL/GenBank/DDBJ whole genome shotgun (WGS) entry which is preliminary data.</text>
</comment>
<feature type="chain" id="PRO_5046280127" evidence="2">
    <location>
        <begin position="29"/>
        <end position="450"/>
    </location>
</feature>
<feature type="signal peptide" evidence="2">
    <location>
        <begin position="1"/>
        <end position="28"/>
    </location>
</feature>
<evidence type="ECO:0000256" key="1">
    <source>
        <dbReference type="SAM" id="MobiDB-lite"/>
    </source>
</evidence>
<evidence type="ECO:0000256" key="2">
    <source>
        <dbReference type="SAM" id="SignalP"/>
    </source>
</evidence>
<dbReference type="RefSeq" id="WP_205120900.1">
    <property type="nucleotide sequence ID" value="NZ_JAFBCM010000001.1"/>
</dbReference>
<organism evidence="3 4">
    <name type="scientific">Tenggerimyces flavus</name>
    <dbReference type="NCBI Taxonomy" id="1708749"/>
    <lineage>
        <taxon>Bacteria</taxon>
        <taxon>Bacillati</taxon>
        <taxon>Actinomycetota</taxon>
        <taxon>Actinomycetes</taxon>
        <taxon>Propionibacteriales</taxon>
        <taxon>Nocardioidaceae</taxon>
        <taxon>Tenggerimyces</taxon>
    </lineage>
</organism>
<reference evidence="4" key="1">
    <citation type="journal article" date="2019" name="Int. J. Syst. Evol. Microbiol.">
        <title>The Global Catalogue of Microorganisms (GCM) 10K type strain sequencing project: providing services to taxonomists for standard genome sequencing and annotation.</title>
        <authorList>
            <consortium name="The Broad Institute Genomics Platform"/>
            <consortium name="The Broad Institute Genome Sequencing Center for Infectious Disease"/>
            <person name="Wu L."/>
            <person name="Ma J."/>
        </authorList>
    </citation>
    <scope>NUCLEOTIDE SEQUENCE [LARGE SCALE GENOMIC DNA]</scope>
    <source>
        <strain evidence="4">CGMCC 4.7241</strain>
    </source>
</reference>
<proteinExistence type="predicted"/>
<dbReference type="EMBL" id="JBHRZH010000021">
    <property type="protein sequence ID" value="MFC3763905.1"/>
    <property type="molecule type" value="Genomic_DNA"/>
</dbReference>
<keyword evidence="2" id="KW-0732">Signal</keyword>
<gene>
    <name evidence="3" type="ORF">ACFOUW_23920</name>
</gene>
<protein>
    <submittedName>
        <fullName evidence="3">Uncharacterized protein</fullName>
    </submittedName>
</protein>
<feature type="compositionally biased region" description="Low complexity" evidence="1">
    <location>
        <begin position="35"/>
        <end position="45"/>
    </location>
</feature>
<evidence type="ECO:0000313" key="3">
    <source>
        <dbReference type="EMBL" id="MFC3763905.1"/>
    </source>
</evidence>
<sequence>MRTKHRVRVASVLVATVAMLAAGPVAWADDESSQGEDQSSQTLLGGLLGGDDESADEADESEDAVAEDADEASDEAPEEASGEASDEADNEAADEAEPADEASDEVSNDALLGDLLGSGEESDGDSQEEGDSEDSEDSGGLLGGDLLGGDLLGGDLLGGDLLGGDLLGGDLLGGDLLGGDLLGGGLLGDGGGPDTAWGTVIPNVPAPQSHAWLVRVDGIIADKAVFASHYPVMPDAPKVRSGGSELIRLVPEAQAPLIPAVGLGVASGAYTKAIGNAVSGNPGQMDLPYPGAAHAEAAATSIDVGVPYISNIIPGGKQLSLVGVHLEGVRVAVTSWRQRLKFSGMGPVAGYVSLLGRPLLEVPTDYIEPNLGIRLPEDRSEPALAEVVLNEQVTTDSDGKPTEDANGRYEFDPRATSGYANAAHVSVLGLNAIDVTVAHAAVTAKSPKKK</sequence>
<feature type="region of interest" description="Disordered" evidence="1">
    <location>
        <begin position="28"/>
        <end position="144"/>
    </location>
</feature>
<accession>A0ABV7YJL2</accession>
<feature type="compositionally biased region" description="Acidic residues" evidence="1">
    <location>
        <begin position="120"/>
        <end position="137"/>
    </location>
</feature>
<evidence type="ECO:0000313" key="4">
    <source>
        <dbReference type="Proteomes" id="UP001595699"/>
    </source>
</evidence>